<feature type="domain" description="Rhodanese" evidence="3">
    <location>
        <begin position="41"/>
        <end position="159"/>
    </location>
</feature>
<evidence type="ECO:0000313" key="4">
    <source>
        <dbReference type="EMBL" id="QQR38511.1"/>
    </source>
</evidence>
<evidence type="ECO:0000259" key="3">
    <source>
        <dbReference type="PROSITE" id="PS50206"/>
    </source>
</evidence>
<dbReference type="EMBL" id="CP068046">
    <property type="protein sequence ID" value="QQR38511.1"/>
    <property type="molecule type" value="Genomic_DNA"/>
</dbReference>
<dbReference type="Proteomes" id="UP000595857">
    <property type="component" value="Chromosome"/>
</dbReference>
<reference evidence="4 5" key="1">
    <citation type="submission" date="2021-01" db="EMBL/GenBank/DDBJ databases">
        <title>Genome seq and assembly of Devosia sp. LEGU1.</title>
        <authorList>
            <person name="Chhetri G."/>
        </authorList>
    </citation>
    <scope>NUCLEOTIDE SEQUENCE [LARGE SCALE GENOMIC DNA]</scope>
    <source>
        <strain evidence="4 5">LEGU1</strain>
    </source>
</reference>
<name>A0ABX7C347_9HYPH</name>
<evidence type="ECO:0000313" key="5">
    <source>
        <dbReference type="Proteomes" id="UP000595857"/>
    </source>
</evidence>
<dbReference type="SUPFAM" id="SSF52821">
    <property type="entry name" value="Rhodanese/Cell cycle control phosphatase"/>
    <property type="match status" value="2"/>
</dbReference>
<sequence>MHRNLAGAALAAALLMTGAAQAERLTDQPLVDAAWLAQHLGDDSLVVLDIRDATDAGDLYAAGHVPGAVAAPYAAAGWRAKVGDVPGLLPTEEAIEKLVSGLGVSNDDHVVILTGGANASDFGGATRVYWTFKVYGHDNVSILDGGYAAWAKANGELSPEAVTPVAATFDAEFRPELRAEVAEVNEAIANDVNLVDARSVAQFIGQEKTNTVQALGHIPSAVNINFDKFYDAEKPAFASADTIAQLARDAGVNDSEGFISFCNTGHLASIAWFGLSEVEGLPNVRLYDGSMSDWTSDPSRPVVTN</sequence>
<evidence type="ECO:0000256" key="1">
    <source>
        <dbReference type="ARBA" id="ARBA00022737"/>
    </source>
</evidence>
<dbReference type="RefSeq" id="WP_201630987.1">
    <property type="nucleotide sequence ID" value="NZ_CP068046.1"/>
</dbReference>
<feature type="chain" id="PRO_5046601824" evidence="2">
    <location>
        <begin position="23"/>
        <end position="305"/>
    </location>
</feature>
<dbReference type="InterPro" id="IPR051126">
    <property type="entry name" value="Thiosulfate_sulfurtransferase"/>
</dbReference>
<feature type="domain" description="Rhodanese" evidence="3">
    <location>
        <begin position="188"/>
        <end position="303"/>
    </location>
</feature>
<keyword evidence="2" id="KW-0732">Signal</keyword>
<dbReference type="CDD" id="cd01448">
    <property type="entry name" value="TST_Repeat_1"/>
    <property type="match status" value="1"/>
</dbReference>
<dbReference type="PANTHER" id="PTHR43855:SF1">
    <property type="entry name" value="THIOSULFATE SULFURTRANSFERASE"/>
    <property type="match status" value="1"/>
</dbReference>
<dbReference type="PROSITE" id="PS50206">
    <property type="entry name" value="RHODANESE_3"/>
    <property type="match status" value="2"/>
</dbReference>
<keyword evidence="1" id="KW-0677">Repeat</keyword>
<dbReference type="Gene3D" id="3.40.250.10">
    <property type="entry name" value="Rhodanese-like domain"/>
    <property type="match status" value="2"/>
</dbReference>
<evidence type="ECO:0000256" key="2">
    <source>
        <dbReference type="SAM" id="SignalP"/>
    </source>
</evidence>
<organism evidence="4 5">
    <name type="scientific">Devosia rhizoryzae</name>
    <dbReference type="NCBI Taxonomy" id="2774137"/>
    <lineage>
        <taxon>Bacteria</taxon>
        <taxon>Pseudomonadati</taxon>
        <taxon>Pseudomonadota</taxon>
        <taxon>Alphaproteobacteria</taxon>
        <taxon>Hyphomicrobiales</taxon>
        <taxon>Devosiaceae</taxon>
        <taxon>Devosia</taxon>
    </lineage>
</organism>
<dbReference type="PANTHER" id="PTHR43855">
    <property type="entry name" value="THIOSULFATE SULFURTRANSFERASE"/>
    <property type="match status" value="1"/>
</dbReference>
<dbReference type="InterPro" id="IPR036873">
    <property type="entry name" value="Rhodanese-like_dom_sf"/>
</dbReference>
<feature type="signal peptide" evidence="2">
    <location>
        <begin position="1"/>
        <end position="22"/>
    </location>
</feature>
<dbReference type="SMART" id="SM00450">
    <property type="entry name" value="RHOD"/>
    <property type="match status" value="2"/>
</dbReference>
<proteinExistence type="predicted"/>
<gene>
    <name evidence="4" type="ORF">JI748_12095</name>
</gene>
<dbReference type="CDD" id="cd01449">
    <property type="entry name" value="TST_Repeat_2"/>
    <property type="match status" value="1"/>
</dbReference>
<accession>A0ABX7C347</accession>
<dbReference type="InterPro" id="IPR001763">
    <property type="entry name" value="Rhodanese-like_dom"/>
</dbReference>
<protein>
    <submittedName>
        <fullName evidence="4">Sulfurtransferase</fullName>
    </submittedName>
</protein>
<dbReference type="Pfam" id="PF00581">
    <property type="entry name" value="Rhodanese"/>
    <property type="match status" value="2"/>
</dbReference>
<keyword evidence="5" id="KW-1185">Reference proteome</keyword>